<protein>
    <submittedName>
        <fullName evidence="1">Uncharacterized protein</fullName>
    </submittedName>
</protein>
<name>A0A7S6R8U1_9CAUD</name>
<accession>A0A7S6R8U1</accession>
<organism evidence="1 2">
    <name type="scientific">Burkholderia phage Maja</name>
    <dbReference type="NCBI Taxonomy" id="2767571"/>
    <lineage>
        <taxon>Viruses</taxon>
        <taxon>Duplodnaviria</taxon>
        <taxon>Heunggongvirae</taxon>
        <taxon>Uroviricota</taxon>
        <taxon>Caudoviricetes</taxon>
        <taxon>Lindbergviridae</taxon>
        <taxon>Gladiolivirus</taxon>
        <taxon>Gladiolivirus maja</taxon>
    </lineage>
</organism>
<dbReference type="EMBL" id="MT708549">
    <property type="protein sequence ID" value="QOV06259.1"/>
    <property type="molecule type" value="Genomic_DNA"/>
</dbReference>
<dbReference type="Proteomes" id="UP000593952">
    <property type="component" value="Segment"/>
</dbReference>
<proteinExistence type="predicted"/>
<evidence type="ECO:0000313" key="1">
    <source>
        <dbReference type="EMBL" id="QOV06259.1"/>
    </source>
</evidence>
<sequence length="42" mass="4758">MEIVSDVLMILAWIAVGFWLRPTIGEIGDIKRGIRELFGKRG</sequence>
<reference evidence="1 2" key="1">
    <citation type="submission" date="2020-07" db="EMBL/GenBank/DDBJ databases">
        <title>Complete genome sequence of Burkholderia gladioli phage Maja.</title>
        <authorList>
            <person name="Yu Z."/>
            <person name="Yao G.W."/>
            <person name="Guadalupe Vizoso-Pinto M."/>
            <person name="Sun L."/>
            <person name="Le T."/>
            <person name="Gonzalez C."/>
            <person name="Young R."/>
            <person name="Liu M."/>
        </authorList>
    </citation>
    <scope>NUCLEOTIDE SEQUENCE [LARGE SCALE GENOMIC DNA]</scope>
</reference>
<gene>
    <name evidence="1" type="ORF">CPT_Maja_039</name>
</gene>
<evidence type="ECO:0000313" key="2">
    <source>
        <dbReference type="Proteomes" id="UP000593952"/>
    </source>
</evidence>
<keyword evidence="2" id="KW-1185">Reference proteome</keyword>